<dbReference type="GO" id="GO:0016491">
    <property type="term" value="F:oxidoreductase activity"/>
    <property type="evidence" value="ECO:0007669"/>
    <property type="project" value="UniProtKB-KW"/>
</dbReference>
<protein>
    <submittedName>
        <fullName evidence="5">Flavin reductase</fullName>
    </submittedName>
</protein>
<evidence type="ECO:0000256" key="1">
    <source>
        <dbReference type="ARBA" id="ARBA00022630"/>
    </source>
</evidence>
<keyword evidence="1" id="KW-0285">Flavoprotein</keyword>
<evidence type="ECO:0000256" key="2">
    <source>
        <dbReference type="ARBA" id="ARBA00022643"/>
    </source>
</evidence>
<proteinExistence type="predicted"/>
<dbReference type="OrthoDB" id="9773807at2"/>
<gene>
    <name evidence="5" type="ORF">NCTC13296_03554</name>
</gene>
<keyword evidence="6" id="KW-1185">Reference proteome</keyword>
<organism evidence="5 6">
    <name type="scientific">Rhodococcus gordoniae</name>
    <dbReference type="NCBI Taxonomy" id="223392"/>
    <lineage>
        <taxon>Bacteria</taxon>
        <taxon>Bacillati</taxon>
        <taxon>Actinomycetota</taxon>
        <taxon>Actinomycetes</taxon>
        <taxon>Mycobacteriales</taxon>
        <taxon>Nocardiaceae</taxon>
        <taxon>Rhodococcus</taxon>
    </lineage>
</organism>
<reference evidence="5 6" key="1">
    <citation type="submission" date="2018-06" db="EMBL/GenBank/DDBJ databases">
        <authorList>
            <consortium name="Pathogen Informatics"/>
            <person name="Doyle S."/>
        </authorList>
    </citation>
    <scope>NUCLEOTIDE SEQUENCE [LARGE SCALE GENOMIC DNA]</scope>
    <source>
        <strain evidence="5 6">NCTC13296</strain>
    </source>
</reference>
<evidence type="ECO:0000313" key="6">
    <source>
        <dbReference type="Proteomes" id="UP000254569"/>
    </source>
</evidence>
<dbReference type="AlphaFoldDB" id="A0A379M2Z1"/>
<dbReference type="SUPFAM" id="SSF55469">
    <property type="entry name" value="FMN-dependent nitroreductase-like"/>
    <property type="match status" value="1"/>
</dbReference>
<dbReference type="InterPro" id="IPR029479">
    <property type="entry name" value="Nitroreductase"/>
</dbReference>
<dbReference type="Proteomes" id="UP000254569">
    <property type="component" value="Unassembled WGS sequence"/>
</dbReference>
<keyword evidence="2" id="KW-0288">FMN</keyword>
<name>A0A379M2Z1_9NOCA</name>
<dbReference type="InterPro" id="IPR012825">
    <property type="entry name" value="BluB"/>
</dbReference>
<dbReference type="EMBL" id="UGVI01000001">
    <property type="protein sequence ID" value="SUE16667.1"/>
    <property type="molecule type" value="Genomic_DNA"/>
</dbReference>
<dbReference type="Pfam" id="PF00881">
    <property type="entry name" value="Nitroreductase"/>
    <property type="match status" value="1"/>
</dbReference>
<feature type="domain" description="Nitroreductase" evidence="4">
    <location>
        <begin position="14"/>
        <end position="180"/>
    </location>
</feature>
<dbReference type="RefSeq" id="WP_115311538.1">
    <property type="nucleotide sequence ID" value="NZ_LPZN01000041.1"/>
</dbReference>
<dbReference type="InterPro" id="IPR000415">
    <property type="entry name" value="Nitroreductase-like"/>
</dbReference>
<accession>A0A379M2Z1</accession>
<keyword evidence="3" id="KW-0560">Oxidoreductase</keyword>
<evidence type="ECO:0000313" key="5">
    <source>
        <dbReference type="EMBL" id="SUE16667.1"/>
    </source>
</evidence>
<evidence type="ECO:0000259" key="4">
    <source>
        <dbReference type="Pfam" id="PF00881"/>
    </source>
</evidence>
<sequence length="219" mass="24463">MLGTEAREALYDIIRMRRDVRAEFAGEQIAEDVLWRVLAAAHHAPSVGNTQPWDFVVVQDEQRLKEFAGHVAGCRQAFADSLPEDRKSTFDPIKIEGIIESRTGIVVTYDPERGGKHILGRHTVDESGLFSAVLAIQNLWLAATAEGLGVGWVSFYEEEFLADFVGVSAPARPIAWLCVGPVTRLQEVPDLERFGWRKGRPLEEAVHRDRFVGPDNQKS</sequence>
<dbReference type="NCBIfam" id="TIGR02476">
    <property type="entry name" value="BluB"/>
    <property type="match status" value="1"/>
</dbReference>
<dbReference type="InterPro" id="IPR050627">
    <property type="entry name" value="Nitroreductase/BluB"/>
</dbReference>
<dbReference type="Gene3D" id="3.40.109.10">
    <property type="entry name" value="NADH Oxidase"/>
    <property type="match status" value="1"/>
</dbReference>
<dbReference type="PANTHER" id="PTHR23026">
    <property type="entry name" value="NADPH NITROREDUCTASE"/>
    <property type="match status" value="1"/>
</dbReference>
<dbReference type="PANTHER" id="PTHR23026:SF90">
    <property type="entry name" value="IODOTYROSINE DEIODINASE 1"/>
    <property type="match status" value="1"/>
</dbReference>
<evidence type="ECO:0000256" key="3">
    <source>
        <dbReference type="ARBA" id="ARBA00023002"/>
    </source>
</evidence>